<protein>
    <recommendedName>
        <fullName evidence="2">DUF7041 domain-containing protein</fullName>
    </recommendedName>
</protein>
<evidence type="ECO:0000313" key="4">
    <source>
        <dbReference type="Proteomes" id="UP000648187"/>
    </source>
</evidence>
<accession>A0A835GS30</accession>
<feature type="domain" description="DUF7041" evidence="2">
    <location>
        <begin position="25"/>
        <end position="106"/>
    </location>
</feature>
<evidence type="ECO:0000259" key="2">
    <source>
        <dbReference type="Pfam" id="PF23055"/>
    </source>
</evidence>
<dbReference type="EMBL" id="JACKWZ010000017">
    <property type="protein sequence ID" value="KAF9422318.1"/>
    <property type="molecule type" value="Genomic_DNA"/>
</dbReference>
<evidence type="ECO:0000313" key="3">
    <source>
        <dbReference type="EMBL" id="KAF9422318.1"/>
    </source>
</evidence>
<reference evidence="3" key="1">
    <citation type="submission" date="2020-08" db="EMBL/GenBank/DDBJ databases">
        <title>Spodoptera exigua strain:BAW_Kor-Di-RS1 Genome sequencing and assembly.</title>
        <authorList>
            <person name="Kim J."/>
            <person name="Nam H.Y."/>
            <person name="Kwon M."/>
            <person name="Choi J.H."/>
            <person name="Cho S.R."/>
            <person name="Kim G.-H."/>
        </authorList>
    </citation>
    <scope>NUCLEOTIDE SEQUENCE</scope>
    <source>
        <strain evidence="3">BAW_Kor-Di-RS1</strain>
        <tissue evidence="3">Whole-body</tissue>
    </source>
</reference>
<dbReference type="PANTHER" id="PTHR33327">
    <property type="entry name" value="ENDONUCLEASE"/>
    <property type="match status" value="1"/>
</dbReference>
<dbReference type="Pfam" id="PF23055">
    <property type="entry name" value="DUF7041"/>
    <property type="match status" value="1"/>
</dbReference>
<dbReference type="Proteomes" id="UP000648187">
    <property type="component" value="Unassembled WGS sequence"/>
</dbReference>
<dbReference type="AlphaFoldDB" id="A0A835GS30"/>
<name>A0A835GS30_SPOEX</name>
<proteinExistence type="predicted"/>
<organism evidence="3 4">
    <name type="scientific">Spodoptera exigua</name>
    <name type="common">Beet armyworm</name>
    <name type="synonym">Noctua fulgens</name>
    <dbReference type="NCBI Taxonomy" id="7107"/>
    <lineage>
        <taxon>Eukaryota</taxon>
        <taxon>Metazoa</taxon>
        <taxon>Ecdysozoa</taxon>
        <taxon>Arthropoda</taxon>
        <taxon>Hexapoda</taxon>
        <taxon>Insecta</taxon>
        <taxon>Pterygota</taxon>
        <taxon>Neoptera</taxon>
        <taxon>Endopterygota</taxon>
        <taxon>Lepidoptera</taxon>
        <taxon>Glossata</taxon>
        <taxon>Ditrysia</taxon>
        <taxon>Noctuoidea</taxon>
        <taxon>Noctuidae</taxon>
        <taxon>Amphipyrinae</taxon>
        <taxon>Spodoptera</taxon>
    </lineage>
</organism>
<feature type="region of interest" description="Disordered" evidence="1">
    <location>
        <begin position="238"/>
        <end position="257"/>
    </location>
</feature>
<comment type="caution">
    <text evidence="3">The sequence shown here is derived from an EMBL/GenBank/DDBJ whole genome shotgun (WGS) entry which is preliminary data.</text>
</comment>
<dbReference type="InterPro" id="IPR055469">
    <property type="entry name" value="DUF7041"/>
</dbReference>
<keyword evidence="4" id="KW-1185">Reference proteome</keyword>
<dbReference type="PANTHER" id="PTHR33327:SF3">
    <property type="entry name" value="RNA-DIRECTED DNA POLYMERASE"/>
    <property type="match status" value="1"/>
</dbReference>
<gene>
    <name evidence="3" type="ORF">HW555_001908</name>
</gene>
<evidence type="ECO:0000256" key="1">
    <source>
        <dbReference type="SAM" id="MobiDB-lite"/>
    </source>
</evidence>
<sequence>MAPPVPPSPPTMASDLAAIGLASRVPPFWTDMPKMWFQQFESVMGPQHQSEQVKYDMVVSKLGKEELCQVADLISNPPEQHRYTSLKNKLIKIFEASAEAQFHKLVSEMELGQQRPSQLLTKMNELAKNSGAAGDTVKNLWLSRLPAWVRAILATNKDDTKLDDLAETADKIMDNMRSGELLAINTNTAPGTSTSTASGVTVDLLTEIRNMAVELKTLRDEVSSIGYRRQQVNDNRCWERNRSQSRPRSQRTQRSPSSPDWLCWYHLRFREAARRCEAPCNWEKLSKPTGN</sequence>